<evidence type="ECO:0000313" key="2">
    <source>
        <dbReference type="Proteomes" id="UP001454036"/>
    </source>
</evidence>
<evidence type="ECO:0000313" key="1">
    <source>
        <dbReference type="EMBL" id="GAA0144073.1"/>
    </source>
</evidence>
<protein>
    <submittedName>
        <fullName evidence="1">Uncharacterized protein</fullName>
    </submittedName>
</protein>
<dbReference type="AlphaFoldDB" id="A0AAV3NYP5"/>
<comment type="caution">
    <text evidence="1">The sequence shown here is derived from an EMBL/GenBank/DDBJ whole genome shotgun (WGS) entry which is preliminary data.</text>
</comment>
<gene>
    <name evidence="1" type="ORF">LIER_04607</name>
</gene>
<accession>A0AAV3NYP5</accession>
<proteinExistence type="predicted"/>
<name>A0AAV3NYP5_LITER</name>
<sequence>MGTQNISRTPISENINTEIYGEVSIPSPRLKIGVSDPTDHRKKRHGDGTRSLVLKDVYPGRLAMFCFEGCRPP</sequence>
<dbReference type="EMBL" id="BAABME010000599">
    <property type="protein sequence ID" value="GAA0144073.1"/>
    <property type="molecule type" value="Genomic_DNA"/>
</dbReference>
<dbReference type="Proteomes" id="UP001454036">
    <property type="component" value="Unassembled WGS sequence"/>
</dbReference>
<organism evidence="1 2">
    <name type="scientific">Lithospermum erythrorhizon</name>
    <name type="common">Purple gromwell</name>
    <name type="synonym">Lithospermum officinale var. erythrorhizon</name>
    <dbReference type="NCBI Taxonomy" id="34254"/>
    <lineage>
        <taxon>Eukaryota</taxon>
        <taxon>Viridiplantae</taxon>
        <taxon>Streptophyta</taxon>
        <taxon>Embryophyta</taxon>
        <taxon>Tracheophyta</taxon>
        <taxon>Spermatophyta</taxon>
        <taxon>Magnoliopsida</taxon>
        <taxon>eudicotyledons</taxon>
        <taxon>Gunneridae</taxon>
        <taxon>Pentapetalae</taxon>
        <taxon>asterids</taxon>
        <taxon>lamiids</taxon>
        <taxon>Boraginales</taxon>
        <taxon>Boraginaceae</taxon>
        <taxon>Boraginoideae</taxon>
        <taxon>Lithospermeae</taxon>
        <taxon>Lithospermum</taxon>
    </lineage>
</organism>
<reference evidence="1 2" key="1">
    <citation type="submission" date="2024-01" db="EMBL/GenBank/DDBJ databases">
        <title>The complete chloroplast genome sequence of Lithospermum erythrorhizon: insights into the phylogenetic relationship among Boraginaceae species and the maternal lineages of purple gromwells.</title>
        <authorList>
            <person name="Okada T."/>
            <person name="Watanabe K."/>
        </authorList>
    </citation>
    <scope>NUCLEOTIDE SEQUENCE [LARGE SCALE GENOMIC DNA]</scope>
</reference>
<keyword evidence="2" id="KW-1185">Reference proteome</keyword>